<dbReference type="InterPro" id="IPR036271">
    <property type="entry name" value="Tet_transcr_reg_TetR-rel_C_sf"/>
</dbReference>
<protein>
    <recommendedName>
        <fullName evidence="3">TetR family transcriptional regulator</fullName>
    </recommendedName>
</protein>
<dbReference type="SUPFAM" id="SSF46689">
    <property type="entry name" value="Homeodomain-like"/>
    <property type="match status" value="1"/>
</dbReference>
<reference evidence="1 2" key="1">
    <citation type="submission" date="2015-01" db="EMBL/GenBank/DDBJ databases">
        <title>Genome sequence of Mycobacterium llatzerense and Mycobacterium immunogenum recovered from brain abscess.</title>
        <authorList>
            <person name="Greninger A.L."/>
            <person name="Langelier C."/>
            <person name="Cunningham G."/>
            <person name="Chiu C.Y."/>
            <person name="Miller S."/>
        </authorList>
    </citation>
    <scope>NUCLEOTIDE SEQUENCE [LARGE SCALE GENOMIC DNA]</scope>
    <source>
        <strain evidence="1 2">CLUC14</strain>
    </source>
</reference>
<name>A0A0D1LAK8_9MYCO</name>
<dbReference type="InterPro" id="IPR009057">
    <property type="entry name" value="Homeodomain-like_sf"/>
</dbReference>
<dbReference type="SUPFAM" id="SSF48498">
    <property type="entry name" value="Tetracyclin repressor-like, C-terminal domain"/>
    <property type="match status" value="1"/>
</dbReference>
<organism evidence="1 2">
    <name type="scientific">Mycolicibacterium llatzerense</name>
    <dbReference type="NCBI Taxonomy" id="280871"/>
    <lineage>
        <taxon>Bacteria</taxon>
        <taxon>Bacillati</taxon>
        <taxon>Actinomycetota</taxon>
        <taxon>Actinomycetes</taxon>
        <taxon>Mycobacteriales</taxon>
        <taxon>Mycobacteriaceae</taxon>
        <taxon>Mycolicibacterium</taxon>
    </lineage>
</organism>
<dbReference type="PATRIC" id="fig|280871.6.peg.1262"/>
<dbReference type="EMBL" id="JXST01000006">
    <property type="protein sequence ID" value="KIU17845.1"/>
    <property type="molecule type" value="Genomic_DNA"/>
</dbReference>
<evidence type="ECO:0000313" key="1">
    <source>
        <dbReference type="EMBL" id="KIU17845.1"/>
    </source>
</evidence>
<gene>
    <name evidence="1" type="ORF">TL10_06130</name>
</gene>
<dbReference type="Gene3D" id="1.10.357.10">
    <property type="entry name" value="Tetracycline Repressor, domain 2"/>
    <property type="match status" value="1"/>
</dbReference>
<sequence length="172" mass="18791">MDRIAERAGVAKSVSYKIFGSQAELQLALMERAQHVTSERVTNAIHAATEIDTIPGAVAAALHTYLESVANEPEISRLVLLPIEGAPSNVLSAIRDGREQVRRQIESALEHQLARIGADDIDVELIAHLTRDTAEALARLLLEHPETFTPERLMHSIHAIAENVGRAAGRQE</sequence>
<dbReference type="Proteomes" id="UP000032221">
    <property type="component" value="Unassembled WGS sequence"/>
</dbReference>
<evidence type="ECO:0000313" key="2">
    <source>
        <dbReference type="Proteomes" id="UP000032221"/>
    </source>
</evidence>
<proteinExistence type="predicted"/>
<dbReference type="AlphaFoldDB" id="A0A0D1LAK8"/>
<dbReference type="STRING" id="280871.TL10_06130"/>
<evidence type="ECO:0008006" key="3">
    <source>
        <dbReference type="Google" id="ProtNLM"/>
    </source>
</evidence>
<accession>A0A0D1LAK8</accession>
<keyword evidence="2" id="KW-1185">Reference proteome</keyword>
<comment type="caution">
    <text evidence="1">The sequence shown here is derived from an EMBL/GenBank/DDBJ whole genome shotgun (WGS) entry which is preliminary data.</text>
</comment>